<dbReference type="InterPro" id="IPR014325">
    <property type="entry name" value="RNA_pol_sigma-E_actinobac"/>
</dbReference>
<dbReference type="Gene3D" id="1.10.1740.10">
    <property type="match status" value="1"/>
</dbReference>
<dbReference type="InterPro" id="IPR013324">
    <property type="entry name" value="RNA_pol_sigma_r3/r4-like"/>
</dbReference>
<comment type="similarity">
    <text evidence="1">Belongs to the sigma-70 factor family. ECF subfamily.</text>
</comment>
<keyword evidence="5" id="KW-0804">Transcription</keyword>
<organism evidence="8 9">
    <name type="scientific">Phytohabitans flavus</name>
    <dbReference type="NCBI Taxonomy" id="1076124"/>
    <lineage>
        <taxon>Bacteria</taxon>
        <taxon>Bacillati</taxon>
        <taxon>Actinomycetota</taxon>
        <taxon>Actinomycetes</taxon>
        <taxon>Micromonosporales</taxon>
        <taxon>Micromonosporaceae</taxon>
    </lineage>
</organism>
<reference evidence="8 9" key="2">
    <citation type="submission" date="2020-03" db="EMBL/GenBank/DDBJ databases">
        <authorList>
            <person name="Ichikawa N."/>
            <person name="Kimura A."/>
            <person name="Kitahashi Y."/>
            <person name="Uohara A."/>
        </authorList>
    </citation>
    <scope>NUCLEOTIDE SEQUENCE [LARGE SCALE GENOMIC DNA]</scope>
    <source>
        <strain evidence="8 9">NBRC 107702</strain>
    </source>
</reference>
<dbReference type="InterPro" id="IPR039425">
    <property type="entry name" value="RNA_pol_sigma-70-like"/>
</dbReference>
<dbReference type="Pfam" id="PF04542">
    <property type="entry name" value="Sigma70_r2"/>
    <property type="match status" value="1"/>
</dbReference>
<dbReference type="NCBIfam" id="TIGR02937">
    <property type="entry name" value="sigma70-ECF"/>
    <property type="match status" value="1"/>
</dbReference>
<keyword evidence="2" id="KW-0805">Transcription regulation</keyword>
<evidence type="ECO:0000256" key="4">
    <source>
        <dbReference type="ARBA" id="ARBA00023125"/>
    </source>
</evidence>
<dbReference type="Proteomes" id="UP000502508">
    <property type="component" value="Chromosome"/>
</dbReference>
<dbReference type="RefSeq" id="WP_173035193.1">
    <property type="nucleotide sequence ID" value="NZ_AP022870.1"/>
</dbReference>
<protein>
    <submittedName>
        <fullName evidence="8">RNA polymerase sigma24 factor</fullName>
    </submittedName>
</protein>
<proteinExistence type="inferred from homology"/>
<dbReference type="InterPro" id="IPR013249">
    <property type="entry name" value="RNA_pol_sigma70_r4_t2"/>
</dbReference>
<sequence>MGEAPGAEFDDFVRSRWVSLLRVAYLLTGDRHAAEDLLQEVLEQVYVRWRRVRATPDAYVRKALVNRAANRWRRRSRRPEQALGDLDRSAPDHAGDVALREGVVAALRALPLRQRAAVALRFLEDLSVAETAAALDCSEGAVRSHTARGLAKLREALSGSDLVLPEPDSHRSAR</sequence>
<feature type="domain" description="RNA polymerase sigma-70 region 2" evidence="6">
    <location>
        <begin position="20"/>
        <end position="78"/>
    </location>
</feature>
<feature type="domain" description="RNA polymerase sigma factor 70 region 4 type 2" evidence="7">
    <location>
        <begin position="103"/>
        <end position="153"/>
    </location>
</feature>
<dbReference type="Pfam" id="PF08281">
    <property type="entry name" value="Sigma70_r4_2"/>
    <property type="match status" value="1"/>
</dbReference>
<evidence type="ECO:0000256" key="5">
    <source>
        <dbReference type="ARBA" id="ARBA00023163"/>
    </source>
</evidence>
<reference evidence="8 9" key="1">
    <citation type="submission" date="2020-03" db="EMBL/GenBank/DDBJ databases">
        <title>Whole genome shotgun sequence of Phytohabitans flavus NBRC 107702.</title>
        <authorList>
            <person name="Komaki H."/>
            <person name="Tamura T."/>
        </authorList>
    </citation>
    <scope>NUCLEOTIDE SEQUENCE [LARGE SCALE GENOMIC DNA]</scope>
    <source>
        <strain evidence="8 9">NBRC 107702</strain>
    </source>
</reference>
<dbReference type="PANTHER" id="PTHR43133:SF50">
    <property type="entry name" value="ECF RNA POLYMERASE SIGMA FACTOR SIGM"/>
    <property type="match status" value="1"/>
</dbReference>
<dbReference type="CDD" id="cd06171">
    <property type="entry name" value="Sigma70_r4"/>
    <property type="match status" value="1"/>
</dbReference>
<dbReference type="InterPro" id="IPR007627">
    <property type="entry name" value="RNA_pol_sigma70_r2"/>
</dbReference>
<evidence type="ECO:0000313" key="9">
    <source>
        <dbReference type="Proteomes" id="UP000502508"/>
    </source>
</evidence>
<dbReference type="EMBL" id="AP022870">
    <property type="protein sequence ID" value="BCB75402.1"/>
    <property type="molecule type" value="Genomic_DNA"/>
</dbReference>
<dbReference type="AlphaFoldDB" id="A0A6F8XNI9"/>
<gene>
    <name evidence="8" type="ORF">Pflav_018120</name>
</gene>
<dbReference type="PANTHER" id="PTHR43133">
    <property type="entry name" value="RNA POLYMERASE ECF-TYPE SIGMA FACTO"/>
    <property type="match status" value="1"/>
</dbReference>
<evidence type="ECO:0000259" key="7">
    <source>
        <dbReference type="Pfam" id="PF08281"/>
    </source>
</evidence>
<dbReference type="GO" id="GO:0006352">
    <property type="term" value="P:DNA-templated transcription initiation"/>
    <property type="evidence" value="ECO:0007669"/>
    <property type="project" value="InterPro"/>
</dbReference>
<evidence type="ECO:0000256" key="1">
    <source>
        <dbReference type="ARBA" id="ARBA00010641"/>
    </source>
</evidence>
<accession>A0A6F8XNI9</accession>
<keyword evidence="4" id="KW-0238">DNA-binding</keyword>
<keyword evidence="9" id="KW-1185">Reference proteome</keyword>
<dbReference type="InterPro" id="IPR014284">
    <property type="entry name" value="RNA_pol_sigma-70_dom"/>
</dbReference>
<dbReference type="GO" id="GO:0016987">
    <property type="term" value="F:sigma factor activity"/>
    <property type="evidence" value="ECO:0007669"/>
    <property type="project" value="UniProtKB-KW"/>
</dbReference>
<dbReference type="KEGG" id="pfla:Pflav_018120"/>
<evidence type="ECO:0000313" key="8">
    <source>
        <dbReference type="EMBL" id="BCB75402.1"/>
    </source>
</evidence>
<dbReference type="InterPro" id="IPR013325">
    <property type="entry name" value="RNA_pol_sigma_r2"/>
</dbReference>
<keyword evidence="3" id="KW-0731">Sigma factor</keyword>
<dbReference type="SUPFAM" id="SSF88946">
    <property type="entry name" value="Sigma2 domain of RNA polymerase sigma factors"/>
    <property type="match status" value="1"/>
</dbReference>
<evidence type="ECO:0000259" key="6">
    <source>
        <dbReference type="Pfam" id="PF04542"/>
    </source>
</evidence>
<dbReference type="InterPro" id="IPR036388">
    <property type="entry name" value="WH-like_DNA-bd_sf"/>
</dbReference>
<dbReference type="Gene3D" id="1.10.10.10">
    <property type="entry name" value="Winged helix-like DNA-binding domain superfamily/Winged helix DNA-binding domain"/>
    <property type="match status" value="1"/>
</dbReference>
<evidence type="ECO:0000256" key="2">
    <source>
        <dbReference type="ARBA" id="ARBA00023015"/>
    </source>
</evidence>
<dbReference type="SUPFAM" id="SSF88659">
    <property type="entry name" value="Sigma3 and sigma4 domains of RNA polymerase sigma factors"/>
    <property type="match status" value="1"/>
</dbReference>
<dbReference type="NCBIfam" id="TIGR02983">
    <property type="entry name" value="SigE-fam_strep"/>
    <property type="match status" value="1"/>
</dbReference>
<evidence type="ECO:0000256" key="3">
    <source>
        <dbReference type="ARBA" id="ARBA00023082"/>
    </source>
</evidence>
<name>A0A6F8XNI9_9ACTN</name>
<dbReference type="GO" id="GO:0003677">
    <property type="term" value="F:DNA binding"/>
    <property type="evidence" value="ECO:0007669"/>
    <property type="project" value="UniProtKB-KW"/>
</dbReference>